<protein>
    <submittedName>
        <fullName evidence="3">Uncharacterized protein</fullName>
    </submittedName>
</protein>
<dbReference type="EMBL" id="JACCBI010000001">
    <property type="protein sequence ID" value="NYD66595.1"/>
    <property type="molecule type" value="Genomic_DNA"/>
</dbReference>
<evidence type="ECO:0000313" key="3">
    <source>
        <dbReference type="EMBL" id="RXZ87264.1"/>
    </source>
</evidence>
<keyword evidence="1" id="KW-0812">Transmembrane</keyword>
<evidence type="ECO:0000313" key="4">
    <source>
        <dbReference type="Proteomes" id="UP000292686"/>
    </source>
</evidence>
<feature type="transmembrane region" description="Helical" evidence="1">
    <location>
        <begin position="78"/>
        <end position="104"/>
    </location>
</feature>
<reference evidence="2 5" key="2">
    <citation type="submission" date="2020-07" db="EMBL/GenBank/DDBJ databases">
        <title>Sequencing the genomes of 1000 actinobacteria strains.</title>
        <authorList>
            <person name="Klenk H.-P."/>
        </authorList>
    </citation>
    <scope>NUCLEOTIDE SEQUENCE [LARGE SCALE GENOMIC DNA]</scope>
    <source>
        <strain evidence="2 5">DSM 23870</strain>
    </source>
</reference>
<dbReference type="Proteomes" id="UP000292686">
    <property type="component" value="Unassembled WGS sequence"/>
</dbReference>
<dbReference type="Proteomes" id="UP000581087">
    <property type="component" value="Unassembled WGS sequence"/>
</dbReference>
<dbReference type="OrthoDB" id="4926814at2"/>
<name>A0A4Q2M573_9MICO</name>
<feature type="transmembrane region" description="Helical" evidence="1">
    <location>
        <begin position="12"/>
        <end position="30"/>
    </location>
</feature>
<keyword evidence="4" id="KW-1185">Reference proteome</keyword>
<evidence type="ECO:0000313" key="2">
    <source>
        <dbReference type="EMBL" id="NYD66595.1"/>
    </source>
</evidence>
<keyword evidence="1" id="KW-0472">Membrane</keyword>
<gene>
    <name evidence="2" type="ORF">BJ972_001114</name>
    <name evidence="3" type="ORF">ESP50_04915</name>
</gene>
<proteinExistence type="predicted"/>
<evidence type="ECO:0000256" key="1">
    <source>
        <dbReference type="SAM" id="Phobius"/>
    </source>
</evidence>
<feature type="transmembrane region" description="Helical" evidence="1">
    <location>
        <begin position="124"/>
        <end position="145"/>
    </location>
</feature>
<dbReference type="RefSeq" id="WP_129172839.1">
    <property type="nucleotide sequence ID" value="NZ_JACCBI010000001.1"/>
</dbReference>
<sequence length="205" mass="22449">MTAWIVRHPLYAGWVWSALLAILLVIADGFDWPTLVWSGILILLIAPSLGATVLYLLAAPRRQFEGAESIFGHFFTRYIALIFAVVAWGLSVVLGAAISTSIQLVAEGKEDDVVGIGFELLMGAFPFVAGLLWLAFIWRCAWFLARVRGWKQMADHPVPGRLLPDRPNLRRVVIGLAHPALFFVTGMVSSLLLLAIGADATILLD</sequence>
<feature type="transmembrane region" description="Helical" evidence="1">
    <location>
        <begin position="36"/>
        <end position="57"/>
    </location>
</feature>
<feature type="transmembrane region" description="Helical" evidence="1">
    <location>
        <begin position="172"/>
        <end position="196"/>
    </location>
</feature>
<dbReference type="AlphaFoldDB" id="A0A4Q2M573"/>
<keyword evidence="1" id="KW-1133">Transmembrane helix</keyword>
<accession>A0A4Q2M573</accession>
<organism evidence="3 4">
    <name type="scientific">Agromyces atrinae</name>
    <dbReference type="NCBI Taxonomy" id="592376"/>
    <lineage>
        <taxon>Bacteria</taxon>
        <taxon>Bacillati</taxon>
        <taxon>Actinomycetota</taxon>
        <taxon>Actinomycetes</taxon>
        <taxon>Micrococcales</taxon>
        <taxon>Microbacteriaceae</taxon>
        <taxon>Agromyces</taxon>
    </lineage>
</organism>
<comment type="caution">
    <text evidence="3">The sequence shown here is derived from an EMBL/GenBank/DDBJ whole genome shotgun (WGS) entry which is preliminary data.</text>
</comment>
<evidence type="ECO:0000313" key="5">
    <source>
        <dbReference type="Proteomes" id="UP000581087"/>
    </source>
</evidence>
<dbReference type="EMBL" id="SDPM01000002">
    <property type="protein sequence ID" value="RXZ87264.1"/>
    <property type="molecule type" value="Genomic_DNA"/>
</dbReference>
<reference evidence="3 4" key="1">
    <citation type="submission" date="2019-01" db="EMBL/GenBank/DDBJ databases">
        <title>Agromyces.</title>
        <authorList>
            <person name="Li J."/>
        </authorList>
    </citation>
    <scope>NUCLEOTIDE SEQUENCE [LARGE SCALE GENOMIC DNA]</scope>
    <source>
        <strain evidence="3 4">DSM 23870</strain>
    </source>
</reference>